<feature type="transmembrane region" description="Helical" evidence="2">
    <location>
        <begin position="140"/>
        <end position="165"/>
    </location>
</feature>
<dbReference type="Proteomes" id="UP000246171">
    <property type="component" value="Unassembled WGS sequence"/>
</dbReference>
<dbReference type="InterPro" id="IPR027417">
    <property type="entry name" value="P-loop_NTPase"/>
</dbReference>
<keyword evidence="2" id="KW-1133">Transmembrane helix</keyword>
<feature type="compositionally biased region" description="Low complexity" evidence="1">
    <location>
        <begin position="14"/>
        <end position="31"/>
    </location>
</feature>
<comment type="caution">
    <text evidence="3">The sequence shown here is derived from an EMBL/GenBank/DDBJ whole genome shotgun (WGS) entry which is preliminary data.</text>
</comment>
<dbReference type="Pfam" id="PF17784">
    <property type="entry name" value="Sulfotransfer_4"/>
    <property type="match status" value="1"/>
</dbReference>
<organism evidence="3 4">
    <name type="scientific">Aspergillus eucalypticola (strain CBS 122712 / IBT 29274)</name>
    <dbReference type="NCBI Taxonomy" id="1448314"/>
    <lineage>
        <taxon>Eukaryota</taxon>
        <taxon>Fungi</taxon>
        <taxon>Dikarya</taxon>
        <taxon>Ascomycota</taxon>
        <taxon>Pezizomycotina</taxon>
        <taxon>Eurotiomycetes</taxon>
        <taxon>Eurotiomycetidae</taxon>
        <taxon>Eurotiales</taxon>
        <taxon>Aspergillaceae</taxon>
        <taxon>Aspergillus</taxon>
        <taxon>Aspergillus subgen. Circumdati</taxon>
    </lineage>
</organism>
<dbReference type="InterPro" id="IPR040632">
    <property type="entry name" value="Sulfotransfer_4"/>
</dbReference>
<keyword evidence="2" id="KW-0812">Transmembrane</keyword>
<evidence type="ECO:0000313" key="3">
    <source>
        <dbReference type="EMBL" id="PWY77587.1"/>
    </source>
</evidence>
<keyword evidence="4" id="KW-1185">Reference proteome</keyword>
<proteinExistence type="predicted"/>
<feature type="region of interest" description="Disordered" evidence="1">
    <location>
        <begin position="1"/>
        <end position="31"/>
    </location>
</feature>
<gene>
    <name evidence="3" type="ORF">BO83DRAFT_461497</name>
</gene>
<dbReference type="GeneID" id="37059223"/>
<reference evidence="3" key="1">
    <citation type="submission" date="2016-12" db="EMBL/GenBank/DDBJ databases">
        <title>The genomes of Aspergillus section Nigri reveals drivers in fungal speciation.</title>
        <authorList>
            <consortium name="DOE Joint Genome Institute"/>
            <person name="Vesth T.C."/>
            <person name="Nybo J."/>
            <person name="Theobald S."/>
            <person name="Brandl J."/>
            <person name="Frisvad J.C."/>
            <person name="Nielsen K.F."/>
            <person name="Lyhne E.K."/>
            <person name="Kogle M.E."/>
            <person name="Kuo A."/>
            <person name="Riley R."/>
            <person name="Clum A."/>
            <person name="Nolan M."/>
            <person name="Lipzen A."/>
            <person name="Salamov A."/>
            <person name="Henrissat B."/>
            <person name="Wiebenga A."/>
            <person name="De vries R.P."/>
            <person name="Grigoriev I.V."/>
            <person name="Mortensen U.H."/>
            <person name="Andersen M.R."/>
            <person name="Baker S.E."/>
        </authorList>
    </citation>
    <scope>NUCLEOTIDE SEQUENCE</scope>
    <source>
        <strain evidence="3">CBS 122712</strain>
    </source>
</reference>
<dbReference type="OrthoDB" id="408152at2759"/>
<dbReference type="AlphaFoldDB" id="A0A317VXA8"/>
<dbReference type="RefSeq" id="XP_025389968.1">
    <property type="nucleotide sequence ID" value="XM_025537261.1"/>
</dbReference>
<dbReference type="PANTHER" id="PTHR36978:SF4">
    <property type="entry name" value="P-LOOP CONTAINING NUCLEOSIDE TRIPHOSPHATE HYDROLASE PROTEIN"/>
    <property type="match status" value="1"/>
</dbReference>
<dbReference type="EMBL" id="MSFU01000007">
    <property type="protein sequence ID" value="PWY77587.1"/>
    <property type="molecule type" value="Genomic_DNA"/>
</dbReference>
<evidence type="ECO:0000256" key="1">
    <source>
        <dbReference type="SAM" id="MobiDB-lite"/>
    </source>
</evidence>
<protein>
    <submittedName>
        <fullName evidence="3">Uncharacterized protein</fullName>
    </submittedName>
</protein>
<name>A0A317VXA8_ASPEC</name>
<evidence type="ECO:0000313" key="4">
    <source>
        <dbReference type="Proteomes" id="UP000246171"/>
    </source>
</evidence>
<evidence type="ECO:0000256" key="2">
    <source>
        <dbReference type="SAM" id="Phobius"/>
    </source>
</evidence>
<dbReference type="VEuPathDB" id="FungiDB:BO83DRAFT_461497"/>
<dbReference type="Gene3D" id="3.40.50.300">
    <property type="entry name" value="P-loop containing nucleotide triphosphate hydrolases"/>
    <property type="match status" value="1"/>
</dbReference>
<dbReference type="PANTHER" id="PTHR36978">
    <property type="entry name" value="P-LOOP CONTAINING NUCLEOTIDE TRIPHOSPHATE HYDROLASE"/>
    <property type="match status" value="1"/>
</dbReference>
<accession>A0A317VXA8</accession>
<sequence>MQQTFFSHTKATDPSVNHSPLSSPSPPSSKIYASSRTRWILPTWQKNWKYYFNDNFDANGRKAFEAHNSHIKDIVPAENLLVYHVKDGWEPLCEFLGKSVPLDGKWTCGAFPEGEMIRGPSGIGSGMLFGIISLELGERVLRVVVVLYFILGICGWGGFGGGWYLRS</sequence>
<keyword evidence="2" id="KW-0472">Membrane</keyword>